<name>A0A502GV83_9BACT</name>
<feature type="compositionally biased region" description="Gly residues" evidence="1">
    <location>
        <begin position="270"/>
        <end position="279"/>
    </location>
</feature>
<dbReference type="Proteomes" id="UP000317646">
    <property type="component" value="Unassembled WGS sequence"/>
</dbReference>
<protein>
    <submittedName>
        <fullName evidence="2">Uncharacterized protein</fullName>
    </submittedName>
</protein>
<feature type="compositionally biased region" description="Low complexity" evidence="1">
    <location>
        <begin position="168"/>
        <end position="177"/>
    </location>
</feature>
<dbReference type="InterPro" id="IPR011990">
    <property type="entry name" value="TPR-like_helical_dom_sf"/>
</dbReference>
<dbReference type="AlphaFoldDB" id="A0A502GV83"/>
<evidence type="ECO:0000313" key="3">
    <source>
        <dbReference type="Proteomes" id="UP000317646"/>
    </source>
</evidence>
<sequence>MWKPLLLLLLLLAPPTWRGLTWVRDRNAAAARGRTAYARGDDETAALAFAAAAAARPGAPNADAAALLLNLGHAQRRAGQLAAARATYGQLLDPAVPPALGSVARQQLAVLATDASETAPALGLLRQALRLDPTNAAARYDYEVLSAYLARHRATPRLAAPTPPGPSPAKATGSKKPAPTPPAANQPTAGTKAGTDRAGQVPDLNQPAPAAPSNPQKRPDATGQPDRTQASAAPGAAASGRRAPKAGGADAPVPTGGQPGTARGFDESAGGAGTGGRSRGAGAEAARATDAQIQTQRERLQAMDLSPAQAQQLLDALKAQEQQYLQQVPRRRAGAPARRGQPTW</sequence>
<comment type="caution">
    <text evidence="2">The sequence shown here is derived from an EMBL/GenBank/DDBJ whole genome shotgun (WGS) entry which is preliminary data.</text>
</comment>
<dbReference type="EMBL" id="RCYZ01000004">
    <property type="protein sequence ID" value="TPG65794.1"/>
    <property type="molecule type" value="Genomic_DNA"/>
</dbReference>
<organism evidence="2 3">
    <name type="scientific">Hymenobacter nivis</name>
    <dbReference type="NCBI Taxonomy" id="1850093"/>
    <lineage>
        <taxon>Bacteria</taxon>
        <taxon>Pseudomonadati</taxon>
        <taxon>Bacteroidota</taxon>
        <taxon>Cytophagia</taxon>
        <taxon>Cytophagales</taxon>
        <taxon>Hymenobacteraceae</taxon>
        <taxon>Hymenobacter</taxon>
    </lineage>
</organism>
<dbReference type="Gene3D" id="1.25.40.10">
    <property type="entry name" value="Tetratricopeptide repeat domain"/>
    <property type="match status" value="1"/>
</dbReference>
<dbReference type="SUPFAM" id="SSF48452">
    <property type="entry name" value="TPR-like"/>
    <property type="match status" value="1"/>
</dbReference>
<evidence type="ECO:0000256" key="1">
    <source>
        <dbReference type="SAM" id="MobiDB-lite"/>
    </source>
</evidence>
<accession>A0A502GV83</accession>
<evidence type="ECO:0000313" key="2">
    <source>
        <dbReference type="EMBL" id="TPG65794.1"/>
    </source>
</evidence>
<feature type="compositionally biased region" description="Low complexity" evidence="1">
    <location>
        <begin position="230"/>
        <end position="249"/>
    </location>
</feature>
<keyword evidence="3" id="KW-1185">Reference proteome</keyword>
<feature type="region of interest" description="Disordered" evidence="1">
    <location>
        <begin position="156"/>
        <end position="293"/>
    </location>
</feature>
<gene>
    <name evidence="2" type="ORF">EAH73_10360</name>
</gene>
<dbReference type="RefSeq" id="WP_140466443.1">
    <property type="nucleotide sequence ID" value="NZ_RCYZ01000004.1"/>
</dbReference>
<proteinExistence type="predicted"/>
<feature type="compositionally biased region" description="Low complexity" evidence="1">
    <location>
        <begin position="280"/>
        <end position="291"/>
    </location>
</feature>
<dbReference type="OrthoDB" id="597471at2"/>
<reference evidence="2 3" key="1">
    <citation type="journal article" date="2019" name="Environ. Microbiol.">
        <title>Species interactions and distinct microbial communities in high Arctic permafrost affected cryosols are associated with the CH4 and CO2 gas fluxes.</title>
        <authorList>
            <person name="Altshuler I."/>
            <person name="Hamel J."/>
            <person name="Turney S."/>
            <person name="Magnuson E."/>
            <person name="Levesque R."/>
            <person name="Greer C."/>
            <person name="Whyte L.G."/>
        </authorList>
    </citation>
    <scope>NUCLEOTIDE SEQUENCE [LARGE SCALE GENOMIC DNA]</scope>
    <source>
        <strain evidence="2 3">S9.2P</strain>
    </source>
</reference>